<feature type="transmembrane region" description="Helical" evidence="2">
    <location>
        <begin position="868"/>
        <end position="887"/>
    </location>
</feature>
<dbReference type="RefSeq" id="WP_203853760.1">
    <property type="nucleotide sequence ID" value="NZ_BAAAVW010000038.1"/>
</dbReference>
<dbReference type="SUPFAM" id="SSF53850">
    <property type="entry name" value="Periplasmic binding protein-like II"/>
    <property type="match status" value="1"/>
</dbReference>
<dbReference type="PANTHER" id="PTHR42996:SF1">
    <property type="entry name" value="PHOSPHATE-BINDING PROTEIN PSTS"/>
    <property type="match status" value="1"/>
</dbReference>
<keyword evidence="4" id="KW-1185">Reference proteome</keyword>
<comment type="caution">
    <text evidence="3">The sequence shown here is derived from an EMBL/GenBank/DDBJ whole genome shotgun (WGS) entry which is preliminary data.</text>
</comment>
<dbReference type="AlphaFoldDB" id="A0A919PXK8"/>
<evidence type="ECO:0000256" key="1">
    <source>
        <dbReference type="SAM" id="MobiDB-lite"/>
    </source>
</evidence>
<dbReference type="EMBL" id="BONQ01000172">
    <property type="protein sequence ID" value="GIG52159.1"/>
    <property type="molecule type" value="Genomic_DNA"/>
</dbReference>
<evidence type="ECO:0000256" key="2">
    <source>
        <dbReference type="SAM" id="Phobius"/>
    </source>
</evidence>
<accession>A0A919PXK8</accession>
<keyword evidence="2" id="KW-0812">Transmembrane</keyword>
<keyword evidence="2" id="KW-1133">Transmembrane helix</keyword>
<proteinExistence type="predicted"/>
<dbReference type="Gene3D" id="3.40.190.10">
    <property type="entry name" value="Periplasmic binding protein-like II"/>
    <property type="match status" value="2"/>
</dbReference>
<evidence type="ECO:0000313" key="4">
    <source>
        <dbReference type="Proteomes" id="UP000660611"/>
    </source>
</evidence>
<gene>
    <name evidence="3" type="ORF">Dsi01nite_102000</name>
</gene>
<dbReference type="PANTHER" id="PTHR42996">
    <property type="entry name" value="PHOSPHATE-BINDING PROTEIN PSTS"/>
    <property type="match status" value="1"/>
</dbReference>
<organism evidence="3 4">
    <name type="scientific">Dactylosporangium siamense</name>
    <dbReference type="NCBI Taxonomy" id="685454"/>
    <lineage>
        <taxon>Bacteria</taxon>
        <taxon>Bacillati</taxon>
        <taxon>Actinomycetota</taxon>
        <taxon>Actinomycetes</taxon>
        <taxon>Micromonosporales</taxon>
        <taxon>Micromonosporaceae</taxon>
        <taxon>Dactylosporangium</taxon>
    </lineage>
</organism>
<dbReference type="Proteomes" id="UP000660611">
    <property type="component" value="Unassembled WGS sequence"/>
</dbReference>
<evidence type="ECO:0000313" key="3">
    <source>
        <dbReference type="EMBL" id="GIG52159.1"/>
    </source>
</evidence>
<dbReference type="InterPro" id="IPR050962">
    <property type="entry name" value="Phosphate-bind_PstS"/>
</dbReference>
<name>A0A919PXK8_9ACTN</name>
<sequence>MNLHLWITHGTRGAQGMSWRRRATAGVVAGLVATLLAEVGYIAVAGAADDPSIGKVEYTGTPMTDSAVTLSGDSAFPALKVTVAQTKGLTNQAVTVSWKGMPPGDPTLPFKANYLQVMQCWGDDTSAPAATPAPARETCQYGAYNNNYPDNDPGGLGGVNYVRSRTVLRGDAQERTALGKDGKPLGYDRNVNSSLGGSVPFFPVASNWPNVAAGNKGVLAPFNQPIDQAGGGVYGFADTNELTYNLTRVDGSGEATIEMQTLLESPSLGCGAPVSTASDAPGRACWLVVVPRGVKDDGYRTGAEVGDGFISHVTSSPLSLSNWQHRIAFRLDFRPVREDCALGTAQRRIIGSELARVAFTNWAPTLCSSGRVPYVLNTMPESTARSSITSEIPTSSRAALVNRPLVRDPDHPIAYAPVALSGVVFGFHIERTVATGSTPQAELDTNGSRLPRMNLTPRLAAKLLTESYQRAIPPPDPADVETMPAYLAANPRNLFADPEFLAVNPEAKWLTSPGYEPEGASALVSLENSDATAAVWTWLNADKEARDFLDGKPDPWGAVVNPAYRNLTLPLETFPKSDPTCTALTAEQQQNNAVPLCVVDRAPYMENLEDAARNTLNGRPGGIGGRWMKADDLENRDPLTGLPTVARWQKNKPQPALRRFVISVTSTAEAARFGLQTAGLRNAAGNFVVPTESSLQAGAQAMTGSTDDSRFKVLNPAAKTANAYPLSMVTYAAVAVKDIDTTADPTARTQIADFVDFVSGAGQTRGLAFGQLPPGYAPLPVEMRAAARNASKEIRSGAVAGYTQAPDDDDTTTAPATTAAATTAAAVPDRGSVPSAGPSAQRSSRGPEPVAVVQSGRTPDDPGVLPPWVLLVGLAAGLLSAVAAPFVRPRRRSIDP</sequence>
<keyword evidence="2" id="KW-0472">Membrane</keyword>
<reference evidence="3" key="1">
    <citation type="submission" date="2021-01" db="EMBL/GenBank/DDBJ databases">
        <title>Whole genome shotgun sequence of Dactylosporangium siamense NBRC 106093.</title>
        <authorList>
            <person name="Komaki H."/>
            <person name="Tamura T."/>
        </authorList>
    </citation>
    <scope>NUCLEOTIDE SEQUENCE</scope>
    <source>
        <strain evidence="3">NBRC 106093</strain>
    </source>
</reference>
<feature type="region of interest" description="Disordered" evidence="1">
    <location>
        <begin position="801"/>
        <end position="863"/>
    </location>
</feature>
<protein>
    <recommendedName>
        <fullName evidence="5">PBP domain-containing protein</fullName>
    </recommendedName>
</protein>
<evidence type="ECO:0008006" key="5">
    <source>
        <dbReference type="Google" id="ProtNLM"/>
    </source>
</evidence>
<feature type="compositionally biased region" description="Low complexity" evidence="1">
    <location>
        <begin position="812"/>
        <end position="826"/>
    </location>
</feature>